<dbReference type="PANTHER" id="PTHR13333">
    <property type="entry name" value="M-AAA PROTEASE-INTERACTING PROTEIN 1, MITOCHONDRIAL"/>
    <property type="match status" value="1"/>
</dbReference>
<accession>A0ABD1ET63</accession>
<proteinExistence type="predicted"/>
<dbReference type="Proteomes" id="UP001566132">
    <property type="component" value="Unassembled WGS sequence"/>
</dbReference>
<keyword evidence="2" id="KW-1185">Reference proteome</keyword>
<evidence type="ECO:0000313" key="1">
    <source>
        <dbReference type="EMBL" id="KAL1501961.1"/>
    </source>
</evidence>
<sequence>MNVNLIKKLILQNSKKYYKFLRNIINEDKLNAIKNVQHSTILKKYFLVPVTLDTNKLSRRWYCQENGPPAHPKKLPPLMNMPLMVWPSVLKSLKNLILTTFIIKPYFDNEFTLPDFVQGSKKAVEVISHRLSQCQDLEGLVIPDIIPTLQDRVSKLSLIQRELISIDAEDIYFSFPYQIGIMFTNENTEVQKRFVEITMVYHVLKGLATMRSQGEEPPLNLGMLPEYQDKLLICNYRFIREYTKGIEGDWTVNLLNHSNNASN</sequence>
<organism evidence="1 2">
    <name type="scientific">Hypothenemus hampei</name>
    <name type="common">Coffee berry borer</name>
    <dbReference type="NCBI Taxonomy" id="57062"/>
    <lineage>
        <taxon>Eukaryota</taxon>
        <taxon>Metazoa</taxon>
        <taxon>Ecdysozoa</taxon>
        <taxon>Arthropoda</taxon>
        <taxon>Hexapoda</taxon>
        <taxon>Insecta</taxon>
        <taxon>Pterygota</taxon>
        <taxon>Neoptera</taxon>
        <taxon>Endopterygota</taxon>
        <taxon>Coleoptera</taxon>
        <taxon>Polyphaga</taxon>
        <taxon>Cucujiformia</taxon>
        <taxon>Curculionidae</taxon>
        <taxon>Scolytinae</taxon>
        <taxon>Hypothenemus</taxon>
    </lineage>
</organism>
<name>A0ABD1ET63_HYPHA</name>
<gene>
    <name evidence="1" type="ORF">ABEB36_007182</name>
</gene>
<dbReference type="AlphaFoldDB" id="A0ABD1ET63"/>
<dbReference type="PANTHER" id="PTHR13333:SF5">
    <property type="entry name" value="M-AAA PROTEASE-INTERACTING PROTEIN 1, MITOCHONDRIAL"/>
    <property type="match status" value="1"/>
</dbReference>
<reference evidence="1 2" key="1">
    <citation type="submission" date="2024-05" db="EMBL/GenBank/DDBJ databases">
        <title>Genetic variation in Jamaican populations of the coffee berry borer (Hypothenemus hampei).</title>
        <authorList>
            <person name="Errbii M."/>
            <person name="Myrie A."/>
        </authorList>
    </citation>
    <scope>NUCLEOTIDE SEQUENCE [LARGE SCALE GENOMIC DNA]</scope>
    <source>
        <strain evidence="1">JA-Hopewell-2020-01-JO</strain>
        <tissue evidence="1">Whole body</tissue>
    </source>
</reference>
<protein>
    <submittedName>
        <fullName evidence="1">Uncharacterized protein</fullName>
    </submittedName>
</protein>
<comment type="caution">
    <text evidence="1">The sequence shown here is derived from an EMBL/GenBank/DDBJ whole genome shotgun (WGS) entry which is preliminary data.</text>
</comment>
<evidence type="ECO:0000313" key="2">
    <source>
        <dbReference type="Proteomes" id="UP001566132"/>
    </source>
</evidence>
<dbReference type="EMBL" id="JBDJPC010000005">
    <property type="protein sequence ID" value="KAL1501961.1"/>
    <property type="molecule type" value="Genomic_DNA"/>
</dbReference>